<keyword evidence="3" id="KW-1185">Reference proteome</keyword>
<dbReference type="EMBL" id="RHHR01000015">
    <property type="protein sequence ID" value="RNB74215.1"/>
    <property type="molecule type" value="Genomic_DNA"/>
</dbReference>
<sequence>MQKQRYLLLMDETGESASHDLRNELAASSLPVEVHPVTLESLHRSELTALLFRQWIGTYLYLLVSWPLLEPLRQLAEDAGFSEQEMECHGLGPHTRQVFCSACQKMNQTEDETVISCHFCGEELSVSEHYSKRLQAFLGYTSIR</sequence>
<protein>
    <recommendedName>
        <fullName evidence="1">Dimethylamine monooxygenase subunit DmmA-like C-terminal domain-containing protein</fullName>
    </recommendedName>
</protein>
<evidence type="ECO:0000259" key="1">
    <source>
        <dbReference type="Pfam" id="PF22289"/>
    </source>
</evidence>
<reference evidence="2 3" key="1">
    <citation type="submission" date="2018-10" db="EMBL/GenBank/DDBJ databases">
        <title>Phylogenomics of Brevibacillus.</title>
        <authorList>
            <person name="Dunlap C."/>
        </authorList>
    </citation>
    <scope>NUCLEOTIDE SEQUENCE [LARGE SCALE GENOMIC DNA]</scope>
    <source>
        <strain evidence="2 3">JCM 12215</strain>
    </source>
</reference>
<gene>
    <name evidence="2" type="ORF">EDM52_11230</name>
</gene>
<dbReference type="OrthoDB" id="2867625at2"/>
<comment type="caution">
    <text evidence="2">The sequence shown here is derived from an EMBL/GenBank/DDBJ whole genome shotgun (WGS) entry which is preliminary data.</text>
</comment>
<evidence type="ECO:0000313" key="2">
    <source>
        <dbReference type="EMBL" id="RNB74215.1"/>
    </source>
</evidence>
<dbReference type="RefSeq" id="WP_122909075.1">
    <property type="nucleotide sequence ID" value="NZ_CBCSBE010000003.1"/>
</dbReference>
<dbReference type="Proteomes" id="UP000282028">
    <property type="component" value="Unassembled WGS sequence"/>
</dbReference>
<organism evidence="2 3">
    <name type="scientific">Brevibacillus invocatus</name>
    <dbReference type="NCBI Taxonomy" id="173959"/>
    <lineage>
        <taxon>Bacteria</taxon>
        <taxon>Bacillati</taxon>
        <taxon>Bacillota</taxon>
        <taxon>Bacilli</taxon>
        <taxon>Bacillales</taxon>
        <taxon>Paenibacillaceae</taxon>
        <taxon>Brevibacillus</taxon>
    </lineage>
</organism>
<dbReference type="NCBIfam" id="NF041259">
    <property type="entry name" value="mono_DmmA_fam"/>
    <property type="match status" value="1"/>
</dbReference>
<name>A0A3M8CHC0_9BACL</name>
<accession>A0A3M8CHC0</accession>
<dbReference type="Pfam" id="PF22289">
    <property type="entry name" value="DmmA-like_C"/>
    <property type="match status" value="1"/>
</dbReference>
<proteinExistence type="predicted"/>
<dbReference type="InterPro" id="IPR048037">
    <property type="entry name" value="DmmA-like_C"/>
</dbReference>
<evidence type="ECO:0000313" key="3">
    <source>
        <dbReference type="Proteomes" id="UP000282028"/>
    </source>
</evidence>
<dbReference type="AlphaFoldDB" id="A0A3M8CHC0"/>
<feature type="domain" description="Dimethylamine monooxygenase subunit DmmA-like C-terminal" evidence="1">
    <location>
        <begin position="97"/>
        <end position="139"/>
    </location>
</feature>